<dbReference type="Proteomes" id="UP001377337">
    <property type="component" value="Chromosome"/>
</dbReference>
<proteinExistence type="predicted"/>
<organism evidence="2 3">
    <name type="scientific">Metabacillus sediminis</name>
    <dbReference type="NCBI Taxonomy" id="3117746"/>
    <lineage>
        <taxon>Bacteria</taxon>
        <taxon>Bacillati</taxon>
        <taxon>Bacillota</taxon>
        <taxon>Bacilli</taxon>
        <taxon>Bacillales</taxon>
        <taxon>Bacillaceae</taxon>
        <taxon>Metabacillus</taxon>
    </lineage>
</organism>
<name>A0ABZ2NLI1_9BACI</name>
<protein>
    <submittedName>
        <fullName evidence="2">Uncharacterized protein</fullName>
    </submittedName>
</protein>
<keyword evidence="3" id="KW-1185">Reference proteome</keyword>
<gene>
    <name evidence="2" type="ORF">WCV65_08725</name>
</gene>
<evidence type="ECO:0000256" key="1">
    <source>
        <dbReference type="SAM" id="MobiDB-lite"/>
    </source>
</evidence>
<evidence type="ECO:0000313" key="2">
    <source>
        <dbReference type="EMBL" id="WXB98541.1"/>
    </source>
</evidence>
<accession>A0ABZ2NLI1</accession>
<reference evidence="2 3" key="1">
    <citation type="submission" date="2024-02" db="EMBL/GenBank/DDBJ databases">
        <title>Seven novel Bacillus-like species.</title>
        <authorList>
            <person name="Liu G."/>
        </authorList>
    </citation>
    <scope>NUCLEOTIDE SEQUENCE [LARGE SCALE GENOMIC DNA]</scope>
    <source>
        <strain evidence="2 3">FJAT-52054</strain>
    </source>
</reference>
<sequence length="78" mass="8693">MLKAYSEIMGESSQHGADSPPAFPKTRKSGDDMQKRTVSSSIKSPWVTESPGTKNLLLKNKEALRFLNELKNKWLIGS</sequence>
<dbReference type="RefSeq" id="WP_338781647.1">
    <property type="nucleotide sequence ID" value="NZ_CP147407.1"/>
</dbReference>
<feature type="region of interest" description="Disordered" evidence="1">
    <location>
        <begin position="1"/>
        <end position="51"/>
    </location>
</feature>
<evidence type="ECO:0000313" key="3">
    <source>
        <dbReference type="Proteomes" id="UP001377337"/>
    </source>
</evidence>
<dbReference type="EMBL" id="CP147407">
    <property type="protein sequence ID" value="WXB98541.1"/>
    <property type="molecule type" value="Genomic_DNA"/>
</dbReference>